<evidence type="ECO:0000313" key="4">
    <source>
        <dbReference type="Proteomes" id="UP000515349"/>
    </source>
</evidence>
<dbReference type="InterPro" id="IPR005801">
    <property type="entry name" value="ADC_synthase"/>
</dbReference>
<reference evidence="3 4" key="1">
    <citation type="submission" date="2020-07" db="EMBL/GenBank/DDBJ databases">
        <title>Chryseobacterium sp.cx-624.</title>
        <authorList>
            <person name="Yang C."/>
        </authorList>
    </citation>
    <scope>NUCLEOTIDE SEQUENCE [LARGE SCALE GENOMIC DNA]</scope>
    <source>
        <strain evidence="4">cx-624</strain>
        <strain evidence="3">Cx-624</strain>
    </source>
</reference>
<dbReference type="SUPFAM" id="SSF56322">
    <property type="entry name" value="ADC synthase"/>
    <property type="match status" value="1"/>
</dbReference>
<reference evidence="2" key="3">
    <citation type="submission" date="2020-07" db="EMBL/GenBank/DDBJ databases">
        <authorList>
            <person name="Yang C."/>
        </authorList>
    </citation>
    <scope>NUCLEOTIDE SEQUENCE</scope>
    <source>
        <strain evidence="2">Cx-624</strain>
    </source>
</reference>
<gene>
    <name evidence="3" type="ORF">H1R16_11265</name>
    <name evidence="2" type="ORF">H2507_04200</name>
</gene>
<dbReference type="EMBL" id="CP059472">
    <property type="protein sequence ID" value="QMS98264.1"/>
    <property type="molecule type" value="Genomic_DNA"/>
</dbReference>
<evidence type="ECO:0000259" key="1">
    <source>
        <dbReference type="Pfam" id="PF00425"/>
    </source>
</evidence>
<reference evidence="5" key="2">
    <citation type="submission" date="2020-07" db="EMBL/GenBank/DDBJ databases">
        <title>Flavobacterium sp. xlx-214.</title>
        <authorList>
            <person name="Yang C."/>
        </authorList>
    </citation>
    <scope>NUCLEOTIDE SEQUENCE [LARGE SCALE GENOMIC DNA]</scope>
    <source>
        <strain evidence="5">CX-624</strain>
    </source>
</reference>
<dbReference type="AlphaFoldDB" id="A0A7D7LMA8"/>
<dbReference type="Proteomes" id="UP000515349">
    <property type="component" value="Chromosome"/>
</dbReference>
<dbReference type="Pfam" id="PF00425">
    <property type="entry name" value="Chorismate_bind"/>
    <property type="match status" value="1"/>
</dbReference>
<dbReference type="RefSeq" id="WP_181886450.1">
    <property type="nucleotide sequence ID" value="NZ_CP059472.1"/>
</dbReference>
<feature type="domain" description="Chorismate-utilising enzyme C-terminal" evidence="1">
    <location>
        <begin position="72"/>
        <end position="317"/>
    </location>
</feature>
<organism evidence="3 4">
    <name type="scientific">Marnyiella aurantia</name>
    <dbReference type="NCBI Taxonomy" id="2758037"/>
    <lineage>
        <taxon>Bacteria</taxon>
        <taxon>Pseudomonadati</taxon>
        <taxon>Bacteroidota</taxon>
        <taxon>Flavobacteriia</taxon>
        <taxon>Flavobacteriales</taxon>
        <taxon>Weeksellaceae</taxon>
        <taxon>Marnyiella</taxon>
    </lineage>
</organism>
<dbReference type="InterPro" id="IPR015890">
    <property type="entry name" value="Chorismate_C"/>
</dbReference>
<keyword evidence="5" id="KW-1185">Reference proteome</keyword>
<dbReference type="PANTHER" id="PTHR42839">
    <property type="entry name" value="ISOCHORISMATE SYNTHASE ENTC"/>
    <property type="match status" value="1"/>
</dbReference>
<evidence type="ECO:0000313" key="2">
    <source>
        <dbReference type="EMBL" id="MBA5246366.1"/>
    </source>
</evidence>
<name>A0A7D7LMA8_9FLAO</name>
<dbReference type="Proteomes" id="UP000539710">
    <property type="component" value="Unassembled WGS sequence"/>
</dbReference>
<dbReference type="Gene3D" id="3.60.120.10">
    <property type="entry name" value="Anthranilate synthase"/>
    <property type="match status" value="1"/>
</dbReference>
<evidence type="ECO:0000313" key="5">
    <source>
        <dbReference type="Proteomes" id="UP000539710"/>
    </source>
</evidence>
<protein>
    <submittedName>
        <fullName evidence="3">Chorismate-binding protein</fullName>
    </submittedName>
</protein>
<proteinExistence type="predicted"/>
<dbReference type="KEGG" id="cbau:H1R16_11265"/>
<sequence length="331" mass="37831">MIFFKFPFKPEIFSVQGPAKEIPVRFVSFDEKETVTFSGMLTEISEDDFLRMELTMADEKSNGYLQFREESKEEYQGKIEQVITFVKENNIPKLVLSRQKYMPYRSLSGSGEIDFTKSFLKLCSSYPNAFAYIFKDGGKSWMGAFSELLGRFNKNTSAFETMSLAGTLPLNDEWTEKEIEEQKPVSLYIADILKKYSNTIHISETYDHHSGNIKHLRTDYKAIIKKNDLDQIIADLHPTPAVCGIPKEFCQKAIATFEKHPRSLYAGYIRIETDEEIQYFVNLRCASFTESGAHLYVGGGINAKSNAEKEWQETELKAAAILKNLITTDVI</sequence>
<accession>A0A7D7LMA8</accession>
<dbReference type="PANTHER" id="PTHR42839:SF2">
    <property type="entry name" value="ISOCHORISMATE SYNTHASE ENTC"/>
    <property type="match status" value="1"/>
</dbReference>
<dbReference type="EMBL" id="JACEUX010000001">
    <property type="protein sequence ID" value="MBA5246366.1"/>
    <property type="molecule type" value="Genomic_DNA"/>
</dbReference>
<evidence type="ECO:0000313" key="3">
    <source>
        <dbReference type="EMBL" id="QMS98264.1"/>
    </source>
</evidence>